<dbReference type="SUPFAM" id="SSF54236">
    <property type="entry name" value="Ubiquitin-like"/>
    <property type="match status" value="1"/>
</dbReference>
<proteinExistence type="predicted"/>
<sequence>MEVNVELRCSDTKRTEHIKITVNDWDSKCVKDLKEIFEKEIQVPCCDQKLYYQGRQFGNDNSFPIVKLYFREGDTVNLECISQGNLKEVKNLLKDIKEFSDFIFSKDQTELLTVNELTQDDGISYLNYDHVGEALELLSFEYFIPWKNLKSVVHRHYFVQEGGFDSFMEVLKFANKRYSLDGSLMARKYLGECNKGDLDVLENHLKMLNDQQMQLHAHCLSLLWNFSETWHDRRLLIQKGGLPYVVKALLADPDGYSTSSEEYWEVARINETAVGCLVQYAEFPDCQEVIARSSKTVNKLIFMMATSRNFSFPLDVRHSTTYSKYASQIAANTLFCCACSLETPKILVENGMHKKMINLMKEANINDMATSYYCTLFLARIRSSALVQLDPETAQNIDDLIVVFLEEYSPTEVSTWEERHNYVWVTMIPFVSLAFSGKQFGGERPGLDYKKSEKEGGNHCHSGKHADSASCDPGSCIKGPTLIPRMPGSSETQQLGLFTLEHMLHSSENRQLVDGEHLLPYLHCLCWYVDSEDGRVLKEELTKHWTPSPAPLKIICKSSLAFQHGFEVAFKM</sequence>
<evidence type="ECO:0000313" key="4">
    <source>
        <dbReference type="Proteomes" id="UP000225706"/>
    </source>
</evidence>
<dbReference type="OrthoDB" id="5948924at2759"/>
<dbReference type="PROSITE" id="PS50053">
    <property type="entry name" value="UBIQUITIN_2"/>
    <property type="match status" value="1"/>
</dbReference>
<evidence type="ECO:0000256" key="1">
    <source>
        <dbReference type="SAM" id="MobiDB-lite"/>
    </source>
</evidence>
<dbReference type="SUPFAM" id="SSF48371">
    <property type="entry name" value="ARM repeat"/>
    <property type="match status" value="1"/>
</dbReference>
<protein>
    <recommendedName>
        <fullName evidence="2">Ubiquitin-like domain-containing protein</fullName>
    </recommendedName>
</protein>
<organism evidence="3 4">
    <name type="scientific">Stylophora pistillata</name>
    <name type="common">Smooth cauliflower coral</name>
    <dbReference type="NCBI Taxonomy" id="50429"/>
    <lineage>
        <taxon>Eukaryota</taxon>
        <taxon>Metazoa</taxon>
        <taxon>Cnidaria</taxon>
        <taxon>Anthozoa</taxon>
        <taxon>Hexacorallia</taxon>
        <taxon>Scleractinia</taxon>
        <taxon>Astrocoeniina</taxon>
        <taxon>Pocilloporidae</taxon>
        <taxon>Stylophora</taxon>
    </lineage>
</organism>
<dbReference type="InterPro" id="IPR016024">
    <property type="entry name" value="ARM-type_fold"/>
</dbReference>
<evidence type="ECO:0000313" key="3">
    <source>
        <dbReference type="EMBL" id="PFX19673.1"/>
    </source>
</evidence>
<dbReference type="AlphaFoldDB" id="A0A2B4RSA6"/>
<feature type="domain" description="Ubiquitin-like" evidence="2">
    <location>
        <begin position="3"/>
        <end position="78"/>
    </location>
</feature>
<evidence type="ECO:0000259" key="2">
    <source>
        <dbReference type="PROSITE" id="PS50053"/>
    </source>
</evidence>
<accession>A0A2B4RSA6</accession>
<comment type="caution">
    <text evidence="3">The sequence shown here is derived from an EMBL/GenBank/DDBJ whole genome shotgun (WGS) entry which is preliminary data.</text>
</comment>
<gene>
    <name evidence="3" type="ORF">AWC38_SpisGene15914</name>
</gene>
<dbReference type="Gene3D" id="3.10.20.90">
    <property type="entry name" value="Phosphatidylinositol 3-kinase Catalytic Subunit, Chain A, domain 1"/>
    <property type="match status" value="1"/>
</dbReference>
<reference evidence="4" key="1">
    <citation type="journal article" date="2017" name="bioRxiv">
        <title>Comparative analysis of the genomes of Stylophora pistillata and Acropora digitifera provides evidence for extensive differences between species of corals.</title>
        <authorList>
            <person name="Voolstra C.R."/>
            <person name="Li Y."/>
            <person name="Liew Y.J."/>
            <person name="Baumgarten S."/>
            <person name="Zoccola D."/>
            <person name="Flot J.-F."/>
            <person name="Tambutte S."/>
            <person name="Allemand D."/>
            <person name="Aranda M."/>
        </authorList>
    </citation>
    <scope>NUCLEOTIDE SEQUENCE [LARGE SCALE GENOMIC DNA]</scope>
</reference>
<dbReference type="Gene3D" id="1.25.10.10">
    <property type="entry name" value="Leucine-rich Repeat Variant"/>
    <property type="match status" value="1"/>
</dbReference>
<dbReference type="InterPro" id="IPR011989">
    <property type="entry name" value="ARM-like"/>
</dbReference>
<dbReference type="InterPro" id="IPR000626">
    <property type="entry name" value="Ubiquitin-like_dom"/>
</dbReference>
<dbReference type="InterPro" id="IPR029071">
    <property type="entry name" value="Ubiquitin-like_domsf"/>
</dbReference>
<keyword evidence="4" id="KW-1185">Reference proteome</keyword>
<dbReference type="CDD" id="cd17039">
    <property type="entry name" value="Ubl_ubiquitin_like"/>
    <property type="match status" value="1"/>
</dbReference>
<dbReference type="Proteomes" id="UP000225706">
    <property type="component" value="Unassembled WGS sequence"/>
</dbReference>
<dbReference type="EMBL" id="LSMT01000349">
    <property type="protein sequence ID" value="PFX19673.1"/>
    <property type="molecule type" value="Genomic_DNA"/>
</dbReference>
<name>A0A2B4RSA6_STYPI</name>
<feature type="region of interest" description="Disordered" evidence="1">
    <location>
        <begin position="452"/>
        <end position="471"/>
    </location>
</feature>